<dbReference type="InterPro" id="IPR050364">
    <property type="entry name" value="Cytochrome_P450_fung"/>
</dbReference>
<feature type="binding site" description="axial binding residue" evidence="13">
    <location>
        <position position="442"/>
    </location>
    <ligand>
        <name>heme</name>
        <dbReference type="ChEBI" id="CHEBI:30413"/>
    </ligand>
    <ligandPart>
        <name>Fe</name>
        <dbReference type="ChEBI" id="CHEBI:18248"/>
    </ligandPart>
</feature>
<evidence type="ECO:0000256" key="12">
    <source>
        <dbReference type="ARBA" id="ARBA00023136"/>
    </source>
</evidence>
<dbReference type="PANTHER" id="PTHR46300:SF7">
    <property type="entry name" value="P450, PUTATIVE (EUROFUNG)-RELATED"/>
    <property type="match status" value="1"/>
</dbReference>
<evidence type="ECO:0000256" key="4">
    <source>
        <dbReference type="ARBA" id="ARBA00010617"/>
    </source>
</evidence>
<keyword evidence="10 13" id="KW-0408">Iron</keyword>
<keyword evidence="11 14" id="KW-0503">Monooxygenase</keyword>
<evidence type="ECO:0000256" key="15">
    <source>
        <dbReference type="SAM" id="MobiDB-lite"/>
    </source>
</evidence>
<evidence type="ECO:0000256" key="8">
    <source>
        <dbReference type="ARBA" id="ARBA00022989"/>
    </source>
</evidence>
<name>A0AAW0GIR1_9APHY</name>
<dbReference type="InterPro" id="IPR002401">
    <property type="entry name" value="Cyt_P450_E_grp-I"/>
</dbReference>
<evidence type="ECO:0000256" key="9">
    <source>
        <dbReference type="ARBA" id="ARBA00023002"/>
    </source>
</evidence>
<evidence type="ECO:0000256" key="14">
    <source>
        <dbReference type="RuleBase" id="RU000461"/>
    </source>
</evidence>
<dbReference type="AlphaFoldDB" id="A0AAW0GIR1"/>
<gene>
    <name evidence="17" type="ORF">QCA50_007560</name>
</gene>
<dbReference type="InterPro" id="IPR017972">
    <property type="entry name" value="Cyt_P450_CS"/>
</dbReference>
<dbReference type="GO" id="GO:0020037">
    <property type="term" value="F:heme binding"/>
    <property type="evidence" value="ECO:0007669"/>
    <property type="project" value="InterPro"/>
</dbReference>
<sequence length="508" mass="57486">MSYSLSSVFIFLASLAIVLIRKRNVNSKGHPLPPGPPPLPVVGNLFDLPRTSPWLTFAALSRKYGDVIHLKALNQSIIVVSSLEAATDLFEKRATIYSDRYQSVMLTDLIQVGWSFPFLNYGEKWRKNRKVFHQYLGSHAVRKYDHKQSNQVREFLRRLRLEPDQFFEHAHLLLAAIMMDIIYGIQITDVTNKHVQEAEAWGQSINQALEPGRFWVDFMPFLKYVPQWFPGAHFKRLVADWRQSMHNSRDGPFSEAKSAHYNNGSTSSSVVTTALDDILEDPQRLEKELTIRDSVGTAFVAGVDTSAPTLQLFFFAMMSHPDVQKKAQAELDIVVGAERLPTLNDRDNLPFVQAILKETLRWIPVAPLGVPHYTSTDDIYRGYHIPKGSVVIGSVWQILHDPDQYPEPERFKPERYLSSDGSLNLDIQDPGVACFGFGRRICPGKYLAENTLFLAIACTLHLFDIKPAKGPNGESLTTELRMHDNFVPQPKAFPCSIVLRPGAEELIT</sequence>
<keyword evidence="5 13" id="KW-0349">Heme</keyword>
<comment type="similarity">
    <text evidence="4 14">Belongs to the cytochrome P450 family.</text>
</comment>
<comment type="pathway">
    <text evidence="3">Secondary metabolite biosynthesis.</text>
</comment>
<dbReference type="Proteomes" id="UP001385951">
    <property type="component" value="Unassembled WGS sequence"/>
</dbReference>
<feature type="signal peptide" evidence="16">
    <location>
        <begin position="1"/>
        <end position="27"/>
    </location>
</feature>
<protein>
    <recommendedName>
        <fullName evidence="19">Cytochrome P450</fullName>
    </recommendedName>
</protein>
<comment type="subcellular location">
    <subcellularLocation>
        <location evidence="2">Membrane</location>
        <topology evidence="2">Single-pass membrane protein</topology>
    </subcellularLocation>
</comment>
<dbReference type="InterPro" id="IPR036396">
    <property type="entry name" value="Cyt_P450_sf"/>
</dbReference>
<keyword evidence="12" id="KW-0472">Membrane</keyword>
<evidence type="ECO:0000256" key="10">
    <source>
        <dbReference type="ARBA" id="ARBA00023004"/>
    </source>
</evidence>
<dbReference type="PRINTS" id="PR00463">
    <property type="entry name" value="EP450I"/>
</dbReference>
<feature type="region of interest" description="Disordered" evidence="15">
    <location>
        <begin position="249"/>
        <end position="268"/>
    </location>
</feature>
<keyword evidence="9 14" id="KW-0560">Oxidoreductase</keyword>
<comment type="caution">
    <text evidence="17">The sequence shown here is derived from an EMBL/GenBank/DDBJ whole genome shotgun (WGS) entry which is preliminary data.</text>
</comment>
<evidence type="ECO:0000256" key="2">
    <source>
        <dbReference type="ARBA" id="ARBA00004167"/>
    </source>
</evidence>
<dbReference type="Gene3D" id="1.10.630.10">
    <property type="entry name" value="Cytochrome P450"/>
    <property type="match status" value="1"/>
</dbReference>
<dbReference type="GO" id="GO:0005506">
    <property type="term" value="F:iron ion binding"/>
    <property type="evidence" value="ECO:0007669"/>
    <property type="project" value="InterPro"/>
</dbReference>
<dbReference type="PANTHER" id="PTHR46300">
    <property type="entry name" value="P450, PUTATIVE (EUROFUNG)-RELATED-RELATED"/>
    <property type="match status" value="1"/>
</dbReference>
<organism evidence="17 18">
    <name type="scientific">Cerrena zonata</name>
    <dbReference type="NCBI Taxonomy" id="2478898"/>
    <lineage>
        <taxon>Eukaryota</taxon>
        <taxon>Fungi</taxon>
        <taxon>Dikarya</taxon>
        <taxon>Basidiomycota</taxon>
        <taxon>Agaricomycotina</taxon>
        <taxon>Agaricomycetes</taxon>
        <taxon>Polyporales</taxon>
        <taxon>Cerrenaceae</taxon>
        <taxon>Cerrena</taxon>
    </lineage>
</organism>
<evidence type="ECO:0000256" key="1">
    <source>
        <dbReference type="ARBA" id="ARBA00001971"/>
    </source>
</evidence>
<accession>A0AAW0GIR1</accession>
<evidence type="ECO:0000313" key="18">
    <source>
        <dbReference type="Proteomes" id="UP001385951"/>
    </source>
</evidence>
<dbReference type="SUPFAM" id="SSF48264">
    <property type="entry name" value="Cytochrome P450"/>
    <property type="match status" value="1"/>
</dbReference>
<dbReference type="PRINTS" id="PR00385">
    <property type="entry name" value="P450"/>
</dbReference>
<evidence type="ECO:0000256" key="16">
    <source>
        <dbReference type="SAM" id="SignalP"/>
    </source>
</evidence>
<keyword evidence="6" id="KW-0812">Transmembrane</keyword>
<evidence type="ECO:0000256" key="3">
    <source>
        <dbReference type="ARBA" id="ARBA00005179"/>
    </source>
</evidence>
<evidence type="ECO:0000256" key="13">
    <source>
        <dbReference type="PIRSR" id="PIRSR602401-1"/>
    </source>
</evidence>
<evidence type="ECO:0000256" key="11">
    <source>
        <dbReference type="ARBA" id="ARBA00023033"/>
    </source>
</evidence>
<dbReference type="Pfam" id="PF00067">
    <property type="entry name" value="p450"/>
    <property type="match status" value="1"/>
</dbReference>
<evidence type="ECO:0000256" key="5">
    <source>
        <dbReference type="ARBA" id="ARBA00022617"/>
    </source>
</evidence>
<comment type="cofactor">
    <cofactor evidence="1 13">
        <name>heme</name>
        <dbReference type="ChEBI" id="CHEBI:30413"/>
    </cofactor>
</comment>
<evidence type="ECO:0000313" key="17">
    <source>
        <dbReference type="EMBL" id="KAK7688870.1"/>
    </source>
</evidence>
<feature type="chain" id="PRO_5043553018" description="Cytochrome P450" evidence="16">
    <location>
        <begin position="28"/>
        <end position="508"/>
    </location>
</feature>
<dbReference type="PROSITE" id="PS00086">
    <property type="entry name" value="CYTOCHROME_P450"/>
    <property type="match status" value="1"/>
</dbReference>
<evidence type="ECO:0000256" key="6">
    <source>
        <dbReference type="ARBA" id="ARBA00022692"/>
    </source>
</evidence>
<dbReference type="InterPro" id="IPR001128">
    <property type="entry name" value="Cyt_P450"/>
</dbReference>
<dbReference type="GO" id="GO:0004497">
    <property type="term" value="F:monooxygenase activity"/>
    <property type="evidence" value="ECO:0007669"/>
    <property type="project" value="UniProtKB-KW"/>
</dbReference>
<evidence type="ECO:0008006" key="19">
    <source>
        <dbReference type="Google" id="ProtNLM"/>
    </source>
</evidence>
<proteinExistence type="inferred from homology"/>
<reference evidence="17 18" key="1">
    <citation type="submission" date="2022-09" db="EMBL/GenBank/DDBJ databases">
        <authorList>
            <person name="Palmer J.M."/>
        </authorList>
    </citation>
    <scope>NUCLEOTIDE SEQUENCE [LARGE SCALE GENOMIC DNA]</scope>
    <source>
        <strain evidence="17 18">DSM 7382</strain>
    </source>
</reference>
<dbReference type="CDD" id="cd11065">
    <property type="entry name" value="CYP64-like"/>
    <property type="match status" value="1"/>
</dbReference>
<dbReference type="GO" id="GO:0016705">
    <property type="term" value="F:oxidoreductase activity, acting on paired donors, with incorporation or reduction of molecular oxygen"/>
    <property type="evidence" value="ECO:0007669"/>
    <property type="project" value="InterPro"/>
</dbReference>
<keyword evidence="8" id="KW-1133">Transmembrane helix</keyword>
<keyword evidence="18" id="KW-1185">Reference proteome</keyword>
<keyword evidence="16" id="KW-0732">Signal</keyword>
<keyword evidence="7 13" id="KW-0479">Metal-binding</keyword>
<dbReference type="GO" id="GO:0016020">
    <property type="term" value="C:membrane"/>
    <property type="evidence" value="ECO:0007669"/>
    <property type="project" value="UniProtKB-SubCell"/>
</dbReference>
<dbReference type="EMBL" id="JASBNA010000009">
    <property type="protein sequence ID" value="KAK7688870.1"/>
    <property type="molecule type" value="Genomic_DNA"/>
</dbReference>
<evidence type="ECO:0000256" key="7">
    <source>
        <dbReference type="ARBA" id="ARBA00022723"/>
    </source>
</evidence>